<keyword evidence="4" id="KW-1185">Reference proteome</keyword>
<dbReference type="EMBL" id="KV423960">
    <property type="protein sequence ID" value="KZT57689.1"/>
    <property type="molecule type" value="Genomic_DNA"/>
</dbReference>
<organism evidence="3 4">
    <name type="scientific">Calocera cornea HHB12733</name>
    <dbReference type="NCBI Taxonomy" id="1353952"/>
    <lineage>
        <taxon>Eukaryota</taxon>
        <taxon>Fungi</taxon>
        <taxon>Dikarya</taxon>
        <taxon>Basidiomycota</taxon>
        <taxon>Agaricomycotina</taxon>
        <taxon>Dacrymycetes</taxon>
        <taxon>Dacrymycetales</taxon>
        <taxon>Dacrymycetaceae</taxon>
        <taxon>Calocera</taxon>
    </lineage>
</organism>
<dbReference type="Proteomes" id="UP000076842">
    <property type="component" value="Unassembled WGS sequence"/>
</dbReference>
<dbReference type="InParanoid" id="A0A165G7C6"/>
<evidence type="ECO:0000313" key="4">
    <source>
        <dbReference type="Proteomes" id="UP000076842"/>
    </source>
</evidence>
<sequence>MSNYGAYTITLDGNQTSAFNASDLWWRHSETVLHFASGLDPSVSYSVAVANYDPKTPNPVAVGSLGYISASVGTLTLVMDDTESRDALIASLQTAASISASNSTASESSSHLPPGSIAAIVLGALLLLMLFLNGILVFQWQRMKKEMSSRIYTEATPWRQKESTAIPGQEHDSMAPDVTSAMHSVRQRRNVTRQHQQSLGHGPGDSGPSDGAPDVQGATIEPQSAAAEQDTQAHPEADRSGNHMLGYLVENLSHLLNGQLRQEYLQREGLTEPPEYVEG</sequence>
<keyword evidence="2" id="KW-0472">Membrane</keyword>
<evidence type="ECO:0000256" key="1">
    <source>
        <dbReference type="SAM" id="MobiDB-lite"/>
    </source>
</evidence>
<protein>
    <submittedName>
        <fullName evidence="3">Uncharacterized protein</fullName>
    </submittedName>
</protein>
<gene>
    <name evidence="3" type="ORF">CALCODRAFT_273335</name>
</gene>
<evidence type="ECO:0000256" key="2">
    <source>
        <dbReference type="SAM" id="Phobius"/>
    </source>
</evidence>
<keyword evidence="2" id="KW-1133">Transmembrane helix</keyword>
<feature type="region of interest" description="Disordered" evidence="1">
    <location>
        <begin position="159"/>
        <end position="217"/>
    </location>
</feature>
<dbReference type="AlphaFoldDB" id="A0A165G7C6"/>
<feature type="transmembrane region" description="Helical" evidence="2">
    <location>
        <begin position="117"/>
        <end position="140"/>
    </location>
</feature>
<dbReference type="STRING" id="1353952.A0A165G7C6"/>
<reference evidence="3 4" key="1">
    <citation type="journal article" date="2016" name="Mol. Biol. Evol.">
        <title>Comparative Genomics of Early-Diverging Mushroom-Forming Fungi Provides Insights into the Origins of Lignocellulose Decay Capabilities.</title>
        <authorList>
            <person name="Nagy L.G."/>
            <person name="Riley R."/>
            <person name="Tritt A."/>
            <person name="Adam C."/>
            <person name="Daum C."/>
            <person name="Floudas D."/>
            <person name="Sun H."/>
            <person name="Yadav J.S."/>
            <person name="Pangilinan J."/>
            <person name="Larsson K.H."/>
            <person name="Matsuura K."/>
            <person name="Barry K."/>
            <person name="Labutti K."/>
            <person name="Kuo R."/>
            <person name="Ohm R.A."/>
            <person name="Bhattacharya S.S."/>
            <person name="Shirouzu T."/>
            <person name="Yoshinaga Y."/>
            <person name="Martin F.M."/>
            <person name="Grigoriev I.V."/>
            <person name="Hibbett D.S."/>
        </authorList>
    </citation>
    <scope>NUCLEOTIDE SEQUENCE [LARGE SCALE GENOMIC DNA]</scope>
    <source>
        <strain evidence="3 4">HHB12733</strain>
    </source>
</reference>
<keyword evidence="2" id="KW-0812">Transmembrane</keyword>
<accession>A0A165G7C6</accession>
<proteinExistence type="predicted"/>
<name>A0A165G7C6_9BASI</name>
<evidence type="ECO:0000313" key="3">
    <source>
        <dbReference type="EMBL" id="KZT57689.1"/>
    </source>
</evidence>